<dbReference type="EMBL" id="JANFVX010000001">
    <property type="protein sequence ID" value="MCW0342256.1"/>
    <property type="molecule type" value="Genomic_DNA"/>
</dbReference>
<feature type="domain" description="L-fucose isomerase C-terminal" evidence="1">
    <location>
        <begin position="2"/>
        <end position="41"/>
    </location>
</feature>
<dbReference type="GO" id="GO:0005737">
    <property type="term" value="C:cytoplasm"/>
    <property type="evidence" value="ECO:0007669"/>
    <property type="project" value="InterPro"/>
</dbReference>
<sequence length="48" mass="5012">MGTANIIGQRVGNENTCGAVHGRSKTGNITFFRLSSDDLRGGNQSLCG</sequence>
<organism evidence="2 3">
    <name type="scientific">Pantoea ananas</name>
    <name type="common">Erwinia uredovora</name>
    <dbReference type="NCBI Taxonomy" id="553"/>
    <lineage>
        <taxon>Bacteria</taxon>
        <taxon>Pseudomonadati</taxon>
        <taxon>Pseudomonadota</taxon>
        <taxon>Gammaproteobacteria</taxon>
        <taxon>Enterobacterales</taxon>
        <taxon>Erwiniaceae</taxon>
        <taxon>Pantoea</taxon>
    </lineage>
</organism>
<evidence type="ECO:0000313" key="2">
    <source>
        <dbReference type="EMBL" id="MCW0342256.1"/>
    </source>
</evidence>
<comment type="caution">
    <text evidence="2">The sequence shown here is derived from an EMBL/GenBank/DDBJ whole genome shotgun (WGS) entry which is preliminary data.</text>
</comment>
<dbReference type="GO" id="GO:0006004">
    <property type="term" value="P:fucose metabolic process"/>
    <property type="evidence" value="ECO:0007669"/>
    <property type="project" value="InterPro"/>
</dbReference>
<gene>
    <name evidence="2" type="ORF">NB703_000349</name>
</gene>
<dbReference type="GO" id="GO:0008736">
    <property type="term" value="F:L-fucose isomerase activity"/>
    <property type="evidence" value="ECO:0007669"/>
    <property type="project" value="InterPro"/>
</dbReference>
<dbReference type="Pfam" id="PF02952">
    <property type="entry name" value="Fucose_iso_C"/>
    <property type="match status" value="1"/>
</dbReference>
<evidence type="ECO:0000313" key="3">
    <source>
        <dbReference type="Proteomes" id="UP001208888"/>
    </source>
</evidence>
<dbReference type="InterPro" id="IPR015888">
    <property type="entry name" value="Fuc_isomerase_C"/>
</dbReference>
<proteinExistence type="predicted"/>
<name>A0AAJ1CWG1_PANAN</name>
<protein>
    <recommendedName>
        <fullName evidence="1">L-fucose isomerase C-terminal domain-containing protein</fullName>
    </recommendedName>
</protein>
<accession>A0AAJ1CWG1</accession>
<dbReference type="AlphaFoldDB" id="A0AAJ1CWG1"/>
<evidence type="ECO:0000259" key="1">
    <source>
        <dbReference type="Pfam" id="PF02952"/>
    </source>
</evidence>
<dbReference type="Proteomes" id="UP001208888">
    <property type="component" value="Unassembled WGS sequence"/>
</dbReference>
<reference evidence="2" key="1">
    <citation type="submission" date="2022-06" db="EMBL/GenBank/DDBJ databases">
        <title>Dynamics of rice microbiomes reveals core vertical transmitted seed endophytes.</title>
        <authorList>
            <person name="Liao K."/>
            <person name="Zhang X."/>
        </authorList>
    </citation>
    <scope>NUCLEOTIDE SEQUENCE</scope>
    <source>
        <strain evidence="2">JT1-17</strain>
    </source>
</reference>